<keyword evidence="2" id="KW-1185">Reference proteome</keyword>
<evidence type="ECO:0000313" key="2">
    <source>
        <dbReference type="Proteomes" id="UP000290365"/>
    </source>
</evidence>
<evidence type="ECO:0000313" key="1">
    <source>
        <dbReference type="EMBL" id="QBD76209.1"/>
    </source>
</evidence>
<proteinExistence type="predicted"/>
<dbReference type="RefSeq" id="WP_129886804.1">
    <property type="nucleotide sequence ID" value="NZ_CP035758.1"/>
</dbReference>
<dbReference type="KEGG" id="kbs:EPA93_09370"/>
<sequence length="163" mass="18231">MTRITDFTVEEREILAAAPLVVAGTSLAVIQTNAFKVLKTALSLYKIVHDTSKQFPENEYIQSIFTSKEENHEKHNELIEKHGGNSKEEAINIRNQICARAIGLLNEKSQPQEVTEYKRWLLQIATEVMDKARSDGFLGLGKAHAEAEVAQAHQDFAAVLQLT</sequence>
<dbReference type="OrthoDB" id="156085at2"/>
<organism evidence="1 2">
    <name type="scientific">Ktedonosporobacter rubrisoli</name>
    <dbReference type="NCBI Taxonomy" id="2509675"/>
    <lineage>
        <taxon>Bacteria</taxon>
        <taxon>Bacillati</taxon>
        <taxon>Chloroflexota</taxon>
        <taxon>Ktedonobacteria</taxon>
        <taxon>Ktedonobacterales</taxon>
        <taxon>Ktedonosporobacteraceae</taxon>
        <taxon>Ktedonosporobacter</taxon>
    </lineage>
</organism>
<accession>A0A4P6JLU4</accession>
<gene>
    <name evidence="1" type="ORF">EPA93_09370</name>
</gene>
<dbReference type="EMBL" id="CP035758">
    <property type="protein sequence ID" value="QBD76209.1"/>
    <property type="molecule type" value="Genomic_DNA"/>
</dbReference>
<protein>
    <submittedName>
        <fullName evidence="1">Uncharacterized protein</fullName>
    </submittedName>
</protein>
<dbReference type="Proteomes" id="UP000290365">
    <property type="component" value="Chromosome"/>
</dbReference>
<reference evidence="1 2" key="1">
    <citation type="submission" date="2019-01" db="EMBL/GenBank/DDBJ databases">
        <title>Ktedonosporobacter rubrisoli SCAWS-G2.</title>
        <authorList>
            <person name="Huang Y."/>
            <person name="Yan B."/>
        </authorList>
    </citation>
    <scope>NUCLEOTIDE SEQUENCE [LARGE SCALE GENOMIC DNA]</scope>
    <source>
        <strain evidence="1 2">SCAWS-G2</strain>
    </source>
</reference>
<name>A0A4P6JLU4_KTERU</name>
<dbReference type="AlphaFoldDB" id="A0A4P6JLU4"/>